<comment type="similarity">
    <text evidence="1 9">Belongs to the peptidase S11 family.</text>
</comment>
<feature type="binding site" evidence="8">
    <location>
        <position position="254"/>
    </location>
    <ligand>
        <name>substrate</name>
    </ligand>
</feature>
<dbReference type="PANTHER" id="PTHR21581">
    <property type="entry name" value="D-ALANYL-D-ALANINE CARBOXYPEPTIDASE"/>
    <property type="match status" value="1"/>
</dbReference>
<feature type="active site" description="Proton acceptor" evidence="7">
    <location>
        <position position="67"/>
    </location>
</feature>
<keyword evidence="4" id="KW-0133">Cell shape</keyword>
<dbReference type="InterPro" id="IPR012338">
    <property type="entry name" value="Beta-lactam/transpept-like"/>
</dbReference>
<dbReference type="Proteomes" id="UP001280897">
    <property type="component" value="Unassembled WGS sequence"/>
</dbReference>
<feature type="signal peptide" evidence="10">
    <location>
        <begin position="1"/>
        <end position="23"/>
    </location>
</feature>
<keyword evidence="6" id="KW-0961">Cell wall biogenesis/degradation</keyword>
<evidence type="ECO:0000256" key="7">
    <source>
        <dbReference type="PIRSR" id="PIRSR618044-1"/>
    </source>
</evidence>
<dbReference type="PANTHER" id="PTHR21581:SF11">
    <property type="entry name" value="D-ALANYL-D-ALANINE CARBOXYPEPTIDASE DACA"/>
    <property type="match status" value="1"/>
</dbReference>
<feature type="domain" description="Peptidase S11 D-alanyl-D-alanine carboxypeptidase A N-terminal" evidence="11">
    <location>
        <begin position="31"/>
        <end position="285"/>
    </location>
</feature>
<dbReference type="GO" id="GO:0006508">
    <property type="term" value="P:proteolysis"/>
    <property type="evidence" value="ECO:0007669"/>
    <property type="project" value="InterPro"/>
</dbReference>
<comment type="caution">
    <text evidence="12">The sequence shown here is derived from an EMBL/GenBank/DDBJ whole genome shotgun (WGS) entry which is preliminary data.</text>
</comment>
<keyword evidence="5" id="KW-0573">Peptidoglycan synthesis</keyword>
<feature type="active site" description="Acyl-ester intermediate" evidence="7">
    <location>
        <position position="64"/>
    </location>
</feature>
<evidence type="ECO:0000256" key="8">
    <source>
        <dbReference type="PIRSR" id="PIRSR618044-2"/>
    </source>
</evidence>
<dbReference type="SUPFAM" id="SSF56601">
    <property type="entry name" value="beta-lactamase/transpeptidase-like"/>
    <property type="match status" value="1"/>
</dbReference>
<keyword evidence="3 12" id="KW-0378">Hydrolase</keyword>
<dbReference type="GO" id="GO:0071555">
    <property type="term" value="P:cell wall organization"/>
    <property type="evidence" value="ECO:0007669"/>
    <property type="project" value="UniProtKB-KW"/>
</dbReference>
<evidence type="ECO:0000256" key="2">
    <source>
        <dbReference type="ARBA" id="ARBA00022729"/>
    </source>
</evidence>
<sequence>MKKVLLVIATLLLFTTGVTPAAAATQTSSLVNPEITAKSALAIDSETGQVLYEKHADQVLPIASMSKVLSAYLIMKSVQSGKMRWDQPVKINADIAKISENSELTNVPLTAGKSYTVKNLLDASLIYSANAAIIALGKAQAGSSRKFVDEMRATVRSWGIKDAKLYNAAGLLENQVGAEKYPNSPKNAENQMSANDMAVVIQHVLKEFPEILQITKIQKLDFDTGSGRVTMINHNELLPGGAQYDNRYQLDGLKTGTSLAAGEDFAATGKVNQRRIISVVLGAKTDHRFTDTKAIWQALMTNLTVVKTNLKNQASVVMDSAKQRQVKLRLAQPLAYWKAKKGGQMPKLDQVKLKSTKTKAPVDKNQVIATGRLTGASLSFLPNKSARKVQLKPVHDVQKASWWVRLGRTISGWFH</sequence>
<evidence type="ECO:0000256" key="10">
    <source>
        <dbReference type="SAM" id="SignalP"/>
    </source>
</evidence>
<evidence type="ECO:0000313" key="13">
    <source>
        <dbReference type="Proteomes" id="UP001280897"/>
    </source>
</evidence>
<dbReference type="Pfam" id="PF00768">
    <property type="entry name" value="Peptidase_S11"/>
    <property type="match status" value="1"/>
</dbReference>
<dbReference type="GO" id="GO:0008360">
    <property type="term" value="P:regulation of cell shape"/>
    <property type="evidence" value="ECO:0007669"/>
    <property type="project" value="UniProtKB-KW"/>
</dbReference>
<gene>
    <name evidence="12" type="ORF">R0G89_03720</name>
</gene>
<evidence type="ECO:0000256" key="5">
    <source>
        <dbReference type="ARBA" id="ARBA00022984"/>
    </source>
</evidence>
<dbReference type="PRINTS" id="PR00725">
    <property type="entry name" value="DADACBPTASE1"/>
</dbReference>
<evidence type="ECO:0000256" key="4">
    <source>
        <dbReference type="ARBA" id="ARBA00022960"/>
    </source>
</evidence>
<reference evidence="12" key="2">
    <citation type="submission" date="2023-10" db="EMBL/GenBank/DDBJ databases">
        <authorList>
            <person name="Khurajog B."/>
        </authorList>
    </citation>
    <scope>NUCLEOTIDE SEQUENCE</scope>
    <source>
        <strain evidence="12">BF9</strain>
    </source>
</reference>
<keyword evidence="2 10" id="KW-0732">Signal</keyword>
<dbReference type="GO" id="GO:0009252">
    <property type="term" value="P:peptidoglycan biosynthetic process"/>
    <property type="evidence" value="ECO:0007669"/>
    <property type="project" value="UniProtKB-KW"/>
</dbReference>
<proteinExistence type="inferred from homology"/>
<feature type="chain" id="PRO_5043320101" evidence="10">
    <location>
        <begin position="24"/>
        <end position="415"/>
    </location>
</feature>
<dbReference type="GO" id="GO:0009002">
    <property type="term" value="F:serine-type D-Ala-D-Ala carboxypeptidase activity"/>
    <property type="evidence" value="ECO:0007669"/>
    <property type="project" value="InterPro"/>
</dbReference>
<dbReference type="Gene3D" id="3.40.710.10">
    <property type="entry name" value="DD-peptidase/beta-lactamase superfamily"/>
    <property type="match status" value="1"/>
</dbReference>
<name>A0AAW8YGF0_PEDAC</name>
<reference evidence="12" key="1">
    <citation type="journal article" date="2023" name="PeerJ">
        <title>Selection and evaluation of lactic acid bacteria from chicken feces in Thailand as potential probiotics.</title>
        <authorList>
            <person name="Khurajog B."/>
            <person name="Disastra Y."/>
            <person name="Lawwyne L.D."/>
            <person name="Sirichokchatchawan W."/>
            <person name="Niyomtham W."/>
            <person name="Yindee J."/>
            <person name="Hampson D.J."/>
            <person name="Prapasarakul N."/>
        </authorList>
    </citation>
    <scope>NUCLEOTIDE SEQUENCE</scope>
    <source>
        <strain evidence="12">BF9</strain>
    </source>
</reference>
<feature type="active site" evidence="7">
    <location>
        <position position="128"/>
    </location>
</feature>
<dbReference type="InterPro" id="IPR001967">
    <property type="entry name" value="Peptidase_S11_N"/>
</dbReference>
<dbReference type="EMBL" id="JAWJAV010000002">
    <property type="protein sequence ID" value="MDV2620838.1"/>
    <property type="molecule type" value="Genomic_DNA"/>
</dbReference>
<evidence type="ECO:0000259" key="11">
    <source>
        <dbReference type="Pfam" id="PF00768"/>
    </source>
</evidence>
<evidence type="ECO:0000256" key="1">
    <source>
        <dbReference type="ARBA" id="ARBA00007164"/>
    </source>
</evidence>
<protein>
    <submittedName>
        <fullName evidence="12">Serine hydrolase</fullName>
    </submittedName>
</protein>
<evidence type="ECO:0000256" key="6">
    <source>
        <dbReference type="ARBA" id="ARBA00023316"/>
    </source>
</evidence>
<organism evidence="12 13">
    <name type="scientific">Pediococcus acidilactici</name>
    <dbReference type="NCBI Taxonomy" id="1254"/>
    <lineage>
        <taxon>Bacteria</taxon>
        <taxon>Bacillati</taxon>
        <taxon>Bacillota</taxon>
        <taxon>Bacilli</taxon>
        <taxon>Lactobacillales</taxon>
        <taxon>Lactobacillaceae</taxon>
        <taxon>Pediococcus</taxon>
        <taxon>Pediococcus acidilactici group</taxon>
    </lineage>
</organism>
<accession>A0AAW8YGF0</accession>
<dbReference type="RefSeq" id="WP_008841933.1">
    <property type="nucleotide sequence ID" value="NZ_CP066046.1"/>
</dbReference>
<evidence type="ECO:0000313" key="12">
    <source>
        <dbReference type="EMBL" id="MDV2620838.1"/>
    </source>
</evidence>
<dbReference type="AlphaFoldDB" id="A0AAW8YGF0"/>
<evidence type="ECO:0000256" key="3">
    <source>
        <dbReference type="ARBA" id="ARBA00022801"/>
    </source>
</evidence>
<dbReference type="InterPro" id="IPR018044">
    <property type="entry name" value="Peptidase_S11"/>
</dbReference>
<evidence type="ECO:0000256" key="9">
    <source>
        <dbReference type="RuleBase" id="RU004016"/>
    </source>
</evidence>